<feature type="domain" description="AB hydrolase-1" evidence="2">
    <location>
        <begin position="22"/>
        <end position="258"/>
    </location>
</feature>
<dbReference type="PANTHER" id="PTHR43798:SF31">
    <property type="entry name" value="AB HYDROLASE SUPERFAMILY PROTEIN YCLE"/>
    <property type="match status" value="1"/>
</dbReference>
<dbReference type="InterPro" id="IPR000073">
    <property type="entry name" value="AB_hydrolase_1"/>
</dbReference>
<name>A0A853G046_9BURK</name>
<sequence length="299" mass="33151">MPHIQTDDHVQLYYEATGQGAPIIWVHEFAGDHRSWEAQVRFFSRRYRCIAYAARGYPPSGVPASMDDYSQARAARDIGCVLDALRIERAHVVGLSMGGFAALHFGLMFPERALSLTIAGVGYGSEAEHADTFRRLSHQVADQFEALGSPGFAPIYAEGASRVQLQNKDPRGWAEFVEHLSQHDAAGAARTMRGVQARRPSLYTLQEALQGLDVPALIMTGDEDDHCLQPSLFLKRTLPRSGLLVLPKTGHTINLEEPDLFNRAVLDFLHSVEAGRWTARDPRATQEIMKVAADPRPRP</sequence>
<reference evidence="3 4" key="1">
    <citation type="submission" date="2020-07" db="EMBL/GenBank/DDBJ databases">
        <title>Taxonomic revisions and descriptions of new bacterial species based on genomic comparisons in the high-G+C-content subgroup of the family Alcaligenaceae.</title>
        <authorList>
            <person name="Szabo A."/>
            <person name="Felfoldi T."/>
        </authorList>
    </citation>
    <scope>NUCLEOTIDE SEQUENCE [LARGE SCALE GENOMIC DNA]</scope>
    <source>
        <strain evidence="3 4">LMG 24012</strain>
    </source>
</reference>
<comment type="caution">
    <text evidence="3">The sequence shown here is derived from an EMBL/GenBank/DDBJ whole genome shotgun (WGS) entry which is preliminary data.</text>
</comment>
<dbReference type="GO" id="GO:0016787">
    <property type="term" value="F:hydrolase activity"/>
    <property type="evidence" value="ECO:0007669"/>
    <property type="project" value="UniProtKB-KW"/>
</dbReference>
<evidence type="ECO:0000259" key="2">
    <source>
        <dbReference type="Pfam" id="PF00561"/>
    </source>
</evidence>
<evidence type="ECO:0000313" key="3">
    <source>
        <dbReference type="EMBL" id="NYT49262.1"/>
    </source>
</evidence>
<gene>
    <name evidence="3" type="ORF">H0A72_08060</name>
</gene>
<protein>
    <submittedName>
        <fullName evidence="3">Alpha/beta hydrolase</fullName>
    </submittedName>
</protein>
<dbReference type="InterPro" id="IPR050266">
    <property type="entry name" value="AB_hydrolase_sf"/>
</dbReference>
<keyword evidence="4" id="KW-1185">Reference proteome</keyword>
<dbReference type="RefSeq" id="WP_180154570.1">
    <property type="nucleotide sequence ID" value="NZ_JACCEM010000004.1"/>
</dbReference>
<evidence type="ECO:0000313" key="4">
    <source>
        <dbReference type="Proteomes" id="UP000559809"/>
    </source>
</evidence>
<dbReference type="InterPro" id="IPR029058">
    <property type="entry name" value="AB_hydrolase_fold"/>
</dbReference>
<dbReference type="Gene3D" id="3.40.50.1820">
    <property type="entry name" value="alpha/beta hydrolase"/>
    <property type="match status" value="1"/>
</dbReference>
<dbReference type="GO" id="GO:0016020">
    <property type="term" value="C:membrane"/>
    <property type="evidence" value="ECO:0007669"/>
    <property type="project" value="TreeGrafter"/>
</dbReference>
<dbReference type="PANTHER" id="PTHR43798">
    <property type="entry name" value="MONOACYLGLYCEROL LIPASE"/>
    <property type="match status" value="1"/>
</dbReference>
<dbReference type="Proteomes" id="UP000559809">
    <property type="component" value="Unassembled WGS sequence"/>
</dbReference>
<dbReference type="SUPFAM" id="SSF53474">
    <property type="entry name" value="alpha/beta-Hydrolases"/>
    <property type="match status" value="1"/>
</dbReference>
<proteinExistence type="predicted"/>
<accession>A0A853G046</accession>
<dbReference type="EMBL" id="JACCEM010000004">
    <property type="protein sequence ID" value="NYT49262.1"/>
    <property type="molecule type" value="Genomic_DNA"/>
</dbReference>
<keyword evidence="1 3" id="KW-0378">Hydrolase</keyword>
<dbReference type="Pfam" id="PF00561">
    <property type="entry name" value="Abhydrolase_1"/>
    <property type="match status" value="1"/>
</dbReference>
<organism evidence="3 4">
    <name type="scientific">Parapusillimonas granuli</name>
    <dbReference type="NCBI Taxonomy" id="380911"/>
    <lineage>
        <taxon>Bacteria</taxon>
        <taxon>Pseudomonadati</taxon>
        <taxon>Pseudomonadota</taxon>
        <taxon>Betaproteobacteria</taxon>
        <taxon>Burkholderiales</taxon>
        <taxon>Alcaligenaceae</taxon>
        <taxon>Parapusillimonas</taxon>
    </lineage>
</organism>
<dbReference type="AlphaFoldDB" id="A0A853G046"/>
<evidence type="ECO:0000256" key="1">
    <source>
        <dbReference type="ARBA" id="ARBA00022801"/>
    </source>
</evidence>